<protein>
    <recommendedName>
        <fullName evidence="3">Transposase</fullName>
    </recommendedName>
</protein>
<dbReference type="Gene3D" id="3.30.420.10">
    <property type="entry name" value="Ribonuclease H-like superfamily/Ribonuclease H"/>
    <property type="match status" value="1"/>
</dbReference>
<accession>A0AAU9TNP9</accession>
<evidence type="ECO:0000313" key="2">
    <source>
        <dbReference type="Proteomes" id="UP001153954"/>
    </source>
</evidence>
<dbReference type="GO" id="GO:0003676">
    <property type="term" value="F:nucleic acid binding"/>
    <property type="evidence" value="ECO:0007669"/>
    <property type="project" value="InterPro"/>
</dbReference>
<dbReference type="PANTHER" id="PTHR47326:SF1">
    <property type="entry name" value="HTH PSQ-TYPE DOMAIN-CONTAINING PROTEIN"/>
    <property type="match status" value="1"/>
</dbReference>
<reference evidence="1" key="1">
    <citation type="submission" date="2022-03" db="EMBL/GenBank/DDBJ databases">
        <authorList>
            <person name="Tunstrom K."/>
        </authorList>
    </citation>
    <scope>NUCLEOTIDE SEQUENCE</scope>
</reference>
<dbReference type="Proteomes" id="UP001153954">
    <property type="component" value="Unassembled WGS sequence"/>
</dbReference>
<dbReference type="EMBL" id="CAKOGL010000005">
    <property type="protein sequence ID" value="CAH2086240.1"/>
    <property type="molecule type" value="Genomic_DNA"/>
</dbReference>
<dbReference type="PANTHER" id="PTHR47326">
    <property type="entry name" value="TRANSPOSABLE ELEMENT TC3 TRANSPOSASE-LIKE PROTEIN"/>
    <property type="match status" value="1"/>
</dbReference>
<gene>
    <name evidence="1" type="ORF">EEDITHA_LOCUS2642</name>
</gene>
<organism evidence="1 2">
    <name type="scientific">Euphydryas editha</name>
    <name type="common">Edith's checkerspot</name>
    <dbReference type="NCBI Taxonomy" id="104508"/>
    <lineage>
        <taxon>Eukaryota</taxon>
        <taxon>Metazoa</taxon>
        <taxon>Ecdysozoa</taxon>
        <taxon>Arthropoda</taxon>
        <taxon>Hexapoda</taxon>
        <taxon>Insecta</taxon>
        <taxon>Pterygota</taxon>
        <taxon>Neoptera</taxon>
        <taxon>Endopterygota</taxon>
        <taxon>Lepidoptera</taxon>
        <taxon>Glossata</taxon>
        <taxon>Ditrysia</taxon>
        <taxon>Papilionoidea</taxon>
        <taxon>Nymphalidae</taxon>
        <taxon>Nymphalinae</taxon>
        <taxon>Euphydryas</taxon>
    </lineage>
</organism>
<keyword evidence="2" id="KW-1185">Reference proteome</keyword>
<name>A0AAU9TNP9_EUPED</name>
<evidence type="ECO:0000313" key="1">
    <source>
        <dbReference type="EMBL" id="CAH2086240.1"/>
    </source>
</evidence>
<dbReference type="InterPro" id="IPR036397">
    <property type="entry name" value="RNaseH_sf"/>
</dbReference>
<sequence>MLNADLEDPSFFRSILWTDESKLDQDGITNYHNAHYWALKAQRNPNKKRIKGSQRRFSLNVWMGIISNHLIRPYFLPENLNGETYEIFLRQINLICLTTHHQASFETFSFSTTFAPRTTGVSESGWTLIIPIS</sequence>
<proteinExistence type="predicted"/>
<dbReference type="AlphaFoldDB" id="A0AAU9TNP9"/>
<evidence type="ECO:0008006" key="3">
    <source>
        <dbReference type="Google" id="ProtNLM"/>
    </source>
</evidence>
<comment type="caution">
    <text evidence="1">The sequence shown here is derived from an EMBL/GenBank/DDBJ whole genome shotgun (WGS) entry which is preliminary data.</text>
</comment>